<comment type="caution">
    <text evidence="1">The sequence shown here is derived from an EMBL/GenBank/DDBJ whole genome shotgun (WGS) entry which is preliminary data.</text>
</comment>
<gene>
    <name evidence="1" type="ORF">BACSTE_01476</name>
</gene>
<dbReference type="Proteomes" id="UP000004713">
    <property type="component" value="Unassembled WGS sequence"/>
</dbReference>
<accession>B0NPS1</accession>
<protein>
    <submittedName>
        <fullName evidence="1">Uncharacterized protein</fullName>
    </submittedName>
</protein>
<name>B0NPS1_BACSE</name>
<reference evidence="1 2" key="2">
    <citation type="submission" date="2007-11" db="EMBL/GenBank/DDBJ databases">
        <authorList>
            <person name="Fulton L."/>
            <person name="Clifton S."/>
            <person name="Fulton B."/>
            <person name="Xu J."/>
            <person name="Minx P."/>
            <person name="Pepin K.H."/>
            <person name="Johnson M."/>
            <person name="Thiruvilangam P."/>
            <person name="Bhonagiri V."/>
            <person name="Nash W.E."/>
            <person name="Mardis E.R."/>
            <person name="Wilson R.K."/>
        </authorList>
    </citation>
    <scope>NUCLEOTIDE SEQUENCE [LARGE SCALE GENOMIC DNA]</scope>
    <source>
        <strain evidence="1 2">ATCC 43183</strain>
    </source>
</reference>
<sequence length="55" mass="6682">MTDKDTHFFILHTINWINNIQIPCHKSHLSGSPYTLYYNTWEFHPYQRLVFDVPT</sequence>
<dbReference type="AlphaFoldDB" id="B0NPS1"/>
<reference evidence="1 2" key="1">
    <citation type="submission" date="2007-11" db="EMBL/GenBank/DDBJ databases">
        <title>Draft genome sequence of Bacteroides stercoris(ATCC 43183).</title>
        <authorList>
            <person name="Sudarsanam P."/>
            <person name="Ley R."/>
            <person name="Guruge J."/>
            <person name="Turnbaugh P.J."/>
            <person name="Mahowald M."/>
            <person name="Liep D."/>
            <person name="Gordon J."/>
        </authorList>
    </citation>
    <scope>NUCLEOTIDE SEQUENCE [LARGE SCALE GENOMIC DNA]</scope>
    <source>
        <strain evidence="1 2">ATCC 43183</strain>
    </source>
</reference>
<evidence type="ECO:0000313" key="1">
    <source>
        <dbReference type="EMBL" id="EDS16026.1"/>
    </source>
</evidence>
<evidence type="ECO:0000313" key="2">
    <source>
        <dbReference type="Proteomes" id="UP000004713"/>
    </source>
</evidence>
<organism evidence="1 2">
    <name type="scientific">Bacteroides stercoris ATCC 43183</name>
    <dbReference type="NCBI Taxonomy" id="449673"/>
    <lineage>
        <taxon>Bacteria</taxon>
        <taxon>Pseudomonadati</taxon>
        <taxon>Bacteroidota</taxon>
        <taxon>Bacteroidia</taxon>
        <taxon>Bacteroidales</taxon>
        <taxon>Bacteroidaceae</taxon>
        <taxon>Bacteroides</taxon>
    </lineage>
</organism>
<dbReference type="EMBL" id="ABFZ02000018">
    <property type="protein sequence ID" value="EDS16026.1"/>
    <property type="molecule type" value="Genomic_DNA"/>
</dbReference>
<proteinExistence type="predicted"/>
<dbReference type="HOGENOM" id="CLU_3022520_0_0_10"/>